<evidence type="ECO:0000256" key="4">
    <source>
        <dbReference type="ARBA" id="ARBA00011738"/>
    </source>
</evidence>
<evidence type="ECO:0000256" key="20">
    <source>
        <dbReference type="SAM" id="MobiDB-lite"/>
    </source>
</evidence>
<dbReference type="Gene3D" id="1.20.1560.10">
    <property type="entry name" value="ABC transporter type 1, transmembrane domain"/>
    <property type="match status" value="1"/>
</dbReference>
<evidence type="ECO:0000256" key="14">
    <source>
        <dbReference type="ARBA" id="ARBA00023033"/>
    </source>
</evidence>
<dbReference type="SUPFAM" id="SSF52540">
    <property type="entry name" value="P-loop containing nucleoside triphosphate hydrolases"/>
    <property type="match status" value="1"/>
</dbReference>
<dbReference type="PROSITE" id="PS00211">
    <property type="entry name" value="ABC_TRANSPORTER_1"/>
    <property type="match status" value="1"/>
</dbReference>
<dbReference type="InterPro" id="IPR002403">
    <property type="entry name" value="Cyt_P450_E_grp-IV"/>
</dbReference>
<dbReference type="GO" id="GO:0005743">
    <property type="term" value="C:mitochondrial inner membrane"/>
    <property type="evidence" value="ECO:0007669"/>
    <property type="project" value="UniProtKB-SubCell"/>
</dbReference>
<evidence type="ECO:0000256" key="19">
    <source>
        <dbReference type="PIRSR" id="PIRSR602403-1"/>
    </source>
</evidence>
<evidence type="ECO:0000256" key="17">
    <source>
        <dbReference type="ARBA" id="ARBA00039906"/>
    </source>
</evidence>
<feature type="domain" description="ABC transporter" evidence="22">
    <location>
        <begin position="1236"/>
        <end position="1472"/>
    </location>
</feature>
<name>A0A2U3ECI7_PURLI</name>
<feature type="region of interest" description="Disordered" evidence="20">
    <location>
        <begin position="699"/>
        <end position="731"/>
    </location>
</feature>
<feature type="domain" description="ABC transmembrane type-1" evidence="23">
    <location>
        <begin position="913"/>
        <end position="1201"/>
    </location>
</feature>
<dbReference type="FunFam" id="1.20.1560.10:FF:000004">
    <property type="entry name" value="ATP-binding cassette sub-family B member 7"/>
    <property type="match status" value="1"/>
</dbReference>
<keyword evidence="8" id="KW-0547">Nucleotide-binding</keyword>
<evidence type="ECO:0000256" key="7">
    <source>
        <dbReference type="ARBA" id="ARBA00022723"/>
    </source>
</evidence>
<gene>
    <name evidence="24" type="ORF">PCL_10842</name>
</gene>
<keyword evidence="12 21" id="KW-1133">Transmembrane helix</keyword>
<dbReference type="PANTHER" id="PTHR24221:SF402">
    <property type="entry name" value="IRON-SULFUR CLUSTERS TRANSPORTER ABCB7, MITOCHONDRIAL"/>
    <property type="match status" value="1"/>
</dbReference>
<dbReference type="InterPro" id="IPR003593">
    <property type="entry name" value="AAA+_ATPase"/>
</dbReference>
<comment type="similarity">
    <text evidence="3">Belongs to the cytochrome P450 family.</text>
</comment>
<dbReference type="Proteomes" id="UP000245956">
    <property type="component" value="Unassembled WGS sequence"/>
</dbReference>
<dbReference type="Pfam" id="PF00067">
    <property type="entry name" value="p450"/>
    <property type="match status" value="1"/>
</dbReference>
<evidence type="ECO:0000256" key="11">
    <source>
        <dbReference type="ARBA" id="ARBA00022967"/>
    </source>
</evidence>
<evidence type="ECO:0000256" key="10">
    <source>
        <dbReference type="ARBA" id="ARBA00022946"/>
    </source>
</evidence>
<dbReference type="PRINTS" id="PR00465">
    <property type="entry name" value="EP450IV"/>
</dbReference>
<dbReference type="SMART" id="SM00382">
    <property type="entry name" value="AAA"/>
    <property type="match status" value="1"/>
</dbReference>
<keyword evidence="15 21" id="KW-0472">Membrane</keyword>
<dbReference type="GO" id="GO:0016887">
    <property type="term" value="F:ATP hydrolysis activity"/>
    <property type="evidence" value="ECO:0007669"/>
    <property type="project" value="InterPro"/>
</dbReference>
<protein>
    <recommendedName>
        <fullName evidence="17">Iron-sulfur clusters transporter ATM1, mitochondrial</fullName>
    </recommendedName>
    <alternativeName>
        <fullName evidence="18">Iron-sulfur clusters transporter atm1, mitochondrial</fullName>
    </alternativeName>
</protein>
<dbReference type="InterPro" id="IPR036640">
    <property type="entry name" value="ABC1_TM_sf"/>
</dbReference>
<evidence type="ECO:0000313" key="25">
    <source>
        <dbReference type="Proteomes" id="UP000245956"/>
    </source>
</evidence>
<accession>A0A2U3ECI7</accession>
<feature type="transmembrane region" description="Helical" evidence="21">
    <location>
        <begin position="1058"/>
        <end position="1078"/>
    </location>
</feature>
<evidence type="ECO:0000256" key="12">
    <source>
        <dbReference type="ARBA" id="ARBA00022989"/>
    </source>
</evidence>
<comment type="caution">
    <text evidence="24">The sequence shown here is derived from an EMBL/GenBank/DDBJ whole genome shotgun (WGS) entry which is preliminary data.</text>
</comment>
<keyword evidence="10" id="KW-0809">Transit peptide</keyword>
<keyword evidence="19" id="KW-0349">Heme</keyword>
<dbReference type="GO" id="GO:0140359">
    <property type="term" value="F:ABC-type transporter activity"/>
    <property type="evidence" value="ECO:0007669"/>
    <property type="project" value="InterPro"/>
</dbReference>
<dbReference type="InterPro" id="IPR039421">
    <property type="entry name" value="Type_1_exporter"/>
</dbReference>
<dbReference type="InterPro" id="IPR011527">
    <property type="entry name" value="ABC1_TM_dom"/>
</dbReference>
<sequence>MAGFRYLPSAGGPDPAICTVRHPEAPVRTCCRGPDEPPGPLKIMNLPGLDVFGSTVCLRIRPSSSSPCHLTSYGDFFGPRTPVGPGSSAFQFLCPAHGSGDGRRGRTNNSDGRLPSFDFANAVDSLWQSSYRFEMDSQGMQYGGSLDLLVAYLNQPLVLAAVVTITVVILTTGLLSGGPSIASGDGNKKLPPKVSFWLPFLGHAPQMLLGGDAFLAKLRSRYYADGVFSLRILGRFHHFVFRPEMANTLLNRPLSIAQDPSGNILVSMFGMTKEDEAVYASLADEARASLKHLLQDPGLGELVSRTIVYIKENIADFVTFNSYPADQMGWERLAGAEVVENPRGESYVEADLMLLTKNFIAMTANVSLYGTDFVENFPDIWQSMWDFDSAFVLLAARIPNWIPWPRLQRARNAQRKLLACAREFGEALDKHVSGEEPGLKWQDLDNVSRVVKARHETYRRHGLSLHGRAGCDLGFLWAMNTNANALVPWVLFELYRDPVLLEQVREEIAPYVRVVQPANDFGDAVWVPAELESLDLDGLLNKCPLLLAAYMETLRVYTGPLNLRWLAEDVVVDDKSHGQSFVLRKGGYVHVAQEMHQRDPEFFPDPHEWHHERHLKEKVDEAGKKTVVAEMGTMRPFGAGPRLCKGRAFALREIMLYAAIIVSFYDMEPPHGQSWELPKTYKLTATRHPKTPVKVWIKRRTLPAKKENGHSRGTPQPPSAAGRAHPDSFRARASHPNSALALCWVISATRPDVSKHARRLTRARRSSRLTHLPSLSLPRPHDALAAPAATMIPRLLSRPTLLCPRCSFAKAHSRPPWLPQRPAVAVAAQPLRTSAALRREQPVKPSAILPKTKTTETPPSPTPKKPAAAASDPLAGVDKSAAEQRKADWAIMREMSRYLWPKGQLGTKFRVGLAVALLVGAKLLNVQVPFYFKSIVDTMNIDVAAVGGTATAIAGSLIVAYGAARIGATVFQELRNAVFASVAQKAIRRVACNVFDHLLRLDLSFHLSKQTGGLTRAIDRGTKGISFLLTSMVFHILPTALEISMVCGILTWQYGAKFAAITVLTMVGYTAFTIWTTAWRTKFRRQANAADNKASTVAVDSLINYEAVKYFNNEKFEVARYDKALQAYEKSSIKVATSLAFLNSGQNIIFSSALTAMMYLAADGVAAGTLTVGDLVMVNQLVFQLSVPLNFLGSVYRELRQSLLDMETLFNLQKVNVSIAEKPGAKALALPKGGEIKFENVTFGYHPDRPILQNLSLTIPAGKKVAVVGPSGCGKSTLLRLLFRYYDVQGGRILIDDQDVRDVQVDSLRRSIGVVPQDTPLFNDTVEHNIRYGNMEATHEQVVAAARRARIHDIIQQFPDGYDTKVGERGMMISGGEKQRLAMSRLLLKDPPLLFFDEATSALDTHTEQALMININGILREKGRTSVFVAHRLRTIFDADLIIVLKEGHVAEMGSHRELIDRAGVYSELWSAQETLFNEDGTERAESEERVVEEEAVKSKNAPAPKK</sequence>
<dbReference type="GO" id="GO:0004497">
    <property type="term" value="F:monooxygenase activity"/>
    <property type="evidence" value="ECO:0007669"/>
    <property type="project" value="UniProtKB-KW"/>
</dbReference>
<dbReference type="GO" id="GO:0016705">
    <property type="term" value="F:oxidoreductase activity, acting on paired donors, with incorporation or reduction of molecular oxygen"/>
    <property type="evidence" value="ECO:0007669"/>
    <property type="project" value="InterPro"/>
</dbReference>
<dbReference type="Gene3D" id="1.10.630.10">
    <property type="entry name" value="Cytochrome P450"/>
    <property type="match status" value="1"/>
</dbReference>
<organism evidence="24 25">
    <name type="scientific">Purpureocillium lilacinum</name>
    <name type="common">Paecilomyces lilacinus</name>
    <dbReference type="NCBI Taxonomy" id="33203"/>
    <lineage>
        <taxon>Eukaryota</taxon>
        <taxon>Fungi</taxon>
        <taxon>Dikarya</taxon>
        <taxon>Ascomycota</taxon>
        <taxon>Pezizomycotina</taxon>
        <taxon>Sordariomycetes</taxon>
        <taxon>Hypocreomycetidae</taxon>
        <taxon>Hypocreales</taxon>
        <taxon>Ophiocordycipitaceae</taxon>
        <taxon>Purpureocillium</taxon>
    </lineage>
</organism>
<dbReference type="PANTHER" id="PTHR24221">
    <property type="entry name" value="ATP-BINDING CASSETTE SUB-FAMILY B"/>
    <property type="match status" value="1"/>
</dbReference>
<evidence type="ECO:0000256" key="2">
    <source>
        <dbReference type="ARBA" id="ARBA00004448"/>
    </source>
</evidence>
<dbReference type="PROSITE" id="PS50893">
    <property type="entry name" value="ABC_TRANSPORTER_2"/>
    <property type="match status" value="1"/>
</dbReference>
<dbReference type="InterPro" id="IPR017871">
    <property type="entry name" value="ABC_transporter-like_CS"/>
</dbReference>
<evidence type="ECO:0000256" key="8">
    <source>
        <dbReference type="ARBA" id="ARBA00022741"/>
    </source>
</evidence>
<dbReference type="CDD" id="cd03253">
    <property type="entry name" value="ABCC_ATM1_transporter"/>
    <property type="match status" value="1"/>
</dbReference>
<feature type="compositionally biased region" description="Basic and acidic residues" evidence="20">
    <location>
        <begin position="1481"/>
        <end position="1498"/>
    </location>
</feature>
<dbReference type="InterPro" id="IPR001128">
    <property type="entry name" value="Cyt_P450"/>
</dbReference>
<comment type="subunit">
    <text evidence="4">Homodimer.</text>
</comment>
<keyword evidence="14" id="KW-0560">Oxidoreductase</keyword>
<dbReference type="InterPro" id="IPR027417">
    <property type="entry name" value="P-loop_NTPase"/>
</dbReference>
<feature type="region of interest" description="Disordered" evidence="20">
    <location>
        <begin position="1477"/>
        <end position="1507"/>
    </location>
</feature>
<dbReference type="GO" id="GO:0020037">
    <property type="term" value="F:heme binding"/>
    <property type="evidence" value="ECO:0007669"/>
    <property type="project" value="InterPro"/>
</dbReference>
<dbReference type="FunFam" id="3.40.50.300:FF:000186">
    <property type="entry name" value="ATP-binding cassette sub-family B member 7, mitochondrial"/>
    <property type="match status" value="1"/>
</dbReference>
<keyword evidence="9" id="KW-0067">ATP-binding</keyword>
<comment type="cofactor">
    <cofactor evidence="1 19">
        <name>heme</name>
        <dbReference type="ChEBI" id="CHEBI:30413"/>
    </cofactor>
</comment>
<comment type="subcellular location">
    <subcellularLocation>
        <location evidence="2">Mitochondrion inner membrane</location>
        <topology evidence="2">Multi-pass membrane protein</topology>
    </subcellularLocation>
</comment>
<keyword evidence="13 19" id="KW-0408">Iron</keyword>
<dbReference type="GO" id="GO:0005506">
    <property type="term" value="F:iron ion binding"/>
    <property type="evidence" value="ECO:0007669"/>
    <property type="project" value="InterPro"/>
</dbReference>
<dbReference type="Pfam" id="PF00005">
    <property type="entry name" value="ABC_tran"/>
    <property type="match status" value="1"/>
</dbReference>
<dbReference type="Pfam" id="PF00664">
    <property type="entry name" value="ABC_membrane"/>
    <property type="match status" value="1"/>
</dbReference>
<evidence type="ECO:0000259" key="22">
    <source>
        <dbReference type="PROSITE" id="PS50893"/>
    </source>
</evidence>
<feature type="transmembrane region" description="Helical" evidence="21">
    <location>
        <begin position="1025"/>
        <end position="1052"/>
    </location>
</feature>
<evidence type="ECO:0000256" key="18">
    <source>
        <dbReference type="ARBA" id="ARBA00040792"/>
    </source>
</evidence>
<evidence type="ECO:0000313" key="24">
    <source>
        <dbReference type="EMBL" id="PWI72219.1"/>
    </source>
</evidence>
<dbReference type="PROSITE" id="PS50929">
    <property type="entry name" value="ABC_TM1F"/>
    <property type="match status" value="1"/>
</dbReference>
<dbReference type="EMBL" id="LCWV01000006">
    <property type="protein sequence ID" value="PWI72219.1"/>
    <property type="molecule type" value="Genomic_DNA"/>
</dbReference>
<proteinExistence type="inferred from homology"/>
<evidence type="ECO:0000256" key="15">
    <source>
        <dbReference type="ARBA" id="ARBA00023136"/>
    </source>
</evidence>
<keyword evidence="14" id="KW-0503">Monooxygenase</keyword>
<evidence type="ECO:0000256" key="9">
    <source>
        <dbReference type="ARBA" id="ARBA00022840"/>
    </source>
</evidence>
<dbReference type="InterPro" id="IPR036396">
    <property type="entry name" value="Cyt_P450_sf"/>
</dbReference>
<dbReference type="GO" id="GO:0005524">
    <property type="term" value="F:ATP binding"/>
    <property type="evidence" value="ECO:0007669"/>
    <property type="project" value="UniProtKB-KW"/>
</dbReference>
<dbReference type="CDD" id="cd18582">
    <property type="entry name" value="ABC_6TM_ATM1_ABCB7"/>
    <property type="match status" value="1"/>
</dbReference>
<evidence type="ECO:0000256" key="5">
    <source>
        <dbReference type="ARBA" id="ARBA00022448"/>
    </source>
</evidence>
<feature type="region of interest" description="Disordered" evidence="20">
    <location>
        <begin position="835"/>
        <end position="877"/>
    </location>
</feature>
<evidence type="ECO:0000256" key="3">
    <source>
        <dbReference type="ARBA" id="ARBA00010617"/>
    </source>
</evidence>
<dbReference type="GO" id="GO:0006879">
    <property type="term" value="P:intracellular iron ion homeostasis"/>
    <property type="evidence" value="ECO:0007669"/>
    <property type="project" value="TreeGrafter"/>
</dbReference>
<reference evidence="24 25" key="1">
    <citation type="journal article" date="2016" name="Front. Microbiol.">
        <title>Genome and transcriptome sequences reveal the specific parasitism of the nematophagous Purpureocillium lilacinum 36-1.</title>
        <authorList>
            <person name="Xie J."/>
            <person name="Li S."/>
            <person name="Mo C."/>
            <person name="Xiao X."/>
            <person name="Peng D."/>
            <person name="Wang G."/>
            <person name="Xiao Y."/>
        </authorList>
    </citation>
    <scope>NUCLEOTIDE SEQUENCE [LARGE SCALE GENOMIC DNA]</scope>
    <source>
        <strain evidence="24 25">36-1</strain>
    </source>
</reference>
<evidence type="ECO:0000259" key="23">
    <source>
        <dbReference type="PROSITE" id="PS50929"/>
    </source>
</evidence>
<keyword evidence="7 19" id="KW-0479">Metal-binding</keyword>
<evidence type="ECO:0000256" key="16">
    <source>
        <dbReference type="ARBA" id="ARBA00024363"/>
    </source>
</evidence>
<dbReference type="Gene3D" id="3.40.50.300">
    <property type="entry name" value="P-loop containing nucleotide triphosphate hydrolases"/>
    <property type="match status" value="1"/>
</dbReference>
<evidence type="ECO:0000256" key="1">
    <source>
        <dbReference type="ARBA" id="ARBA00001971"/>
    </source>
</evidence>
<dbReference type="SUPFAM" id="SSF48264">
    <property type="entry name" value="Cytochrome P450"/>
    <property type="match status" value="1"/>
</dbReference>
<keyword evidence="6 21" id="KW-0812">Transmembrane</keyword>
<dbReference type="GO" id="GO:0140466">
    <property type="term" value="P:iron-sulfur cluster export from the mitochondrion"/>
    <property type="evidence" value="ECO:0007669"/>
    <property type="project" value="UniProtKB-ARBA"/>
</dbReference>
<evidence type="ECO:0000256" key="13">
    <source>
        <dbReference type="ARBA" id="ARBA00023004"/>
    </source>
</evidence>
<evidence type="ECO:0000256" key="6">
    <source>
        <dbReference type="ARBA" id="ARBA00022692"/>
    </source>
</evidence>
<feature type="transmembrane region" description="Helical" evidence="21">
    <location>
        <begin position="944"/>
        <end position="964"/>
    </location>
</feature>
<keyword evidence="5" id="KW-0813">Transport</keyword>
<keyword evidence="11" id="KW-1278">Translocase</keyword>
<evidence type="ECO:0000256" key="21">
    <source>
        <dbReference type="SAM" id="Phobius"/>
    </source>
</evidence>
<dbReference type="InterPro" id="IPR003439">
    <property type="entry name" value="ABC_transporter-like_ATP-bd"/>
</dbReference>
<feature type="binding site" description="axial binding residue" evidence="19">
    <location>
        <position position="644"/>
    </location>
    <ligand>
        <name>heme</name>
        <dbReference type="ChEBI" id="CHEBI:30413"/>
    </ligand>
    <ligandPart>
        <name>Fe</name>
        <dbReference type="ChEBI" id="CHEBI:18248"/>
    </ligandPart>
</feature>
<dbReference type="SUPFAM" id="SSF90123">
    <property type="entry name" value="ABC transporter transmembrane region"/>
    <property type="match status" value="1"/>
</dbReference>
<comment type="similarity">
    <text evidence="16">Belongs to the ABC transporter superfamily. ABCB family. Heavy Metal importer (TC 3.A.1.210) subfamily.</text>
</comment>
<dbReference type="CDD" id="cd11040">
    <property type="entry name" value="CYP7_CYP8-like"/>
    <property type="match status" value="1"/>
</dbReference>